<dbReference type="AlphaFoldDB" id="A5Z4A0"/>
<dbReference type="Proteomes" id="UP000006000">
    <property type="component" value="Unassembled WGS sequence"/>
</dbReference>
<reference evidence="1 2" key="2">
    <citation type="submission" date="2007-04" db="EMBL/GenBank/DDBJ databases">
        <title>Draft genome sequence of Eubacterium ventriosum (ATCC 27560).</title>
        <authorList>
            <person name="Sudarsanam P."/>
            <person name="Ley R."/>
            <person name="Guruge J."/>
            <person name="Turnbaugh P.J."/>
            <person name="Mahowald M."/>
            <person name="Liep D."/>
            <person name="Gordon J."/>
        </authorList>
    </citation>
    <scope>NUCLEOTIDE SEQUENCE [LARGE SCALE GENOMIC DNA]</scope>
    <source>
        <strain evidence="1 2">ATCC 27560</strain>
    </source>
</reference>
<evidence type="ECO:0000313" key="2">
    <source>
        <dbReference type="Proteomes" id="UP000006000"/>
    </source>
</evidence>
<name>A5Z4A0_9FIRM</name>
<dbReference type="HOGENOM" id="CLU_2716441_0_0_9"/>
<gene>
    <name evidence="1" type="ORF">EUBVEN_00519</name>
</gene>
<dbReference type="EMBL" id="AAVL02000026">
    <property type="protein sequence ID" value="EDM52309.1"/>
    <property type="molecule type" value="Genomic_DNA"/>
</dbReference>
<comment type="caution">
    <text evidence="1">The sequence shown here is derived from an EMBL/GenBank/DDBJ whole genome shotgun (WGS) entry which is preliminary data.</text>
</comment>
<proteinExistence type="predicted"/>
<organism evidence="1 2">
    <name type="scientific">Eubacterium ventriosum ATCC 27560</name>
    <dbReference type="NCBI Taxonomy" id="411463"/>
    <lineage>
        <taxon>Bacteria</taxon>
        <taxon>Bacillati</taxon>
        <taxon>Bacillota</taxon>
        <taxon>Clostridia</taxon>
        <taxon>Eubacteriales</taxon>
        <taxon>Eubacteriaceae</taxon>
        <taxon>Eubacterium</taxon>
    </lineage>
</organism>
<evidence type="ECO:0000313" key="1">
    <source>
        <dbReference type="EMBL" id="EDM52309.1"/>
    </source>
</evidence>
<sequence>MSRSTSDSARSLLISNTGLSPSVAGFPNAILLSYGSLLAVHNPGMHASRFGLLPFRSPLLWKSIFLSFPPAT</sequence>
<accession>A5Z4A0</accession>
<protein>
    <submittedName>
        <fullName evidence="1">Uncharacterized protein</fullName>
    </submittedName>
</protein>
<reference evidence="1 2" key="1">
    <citation type="submission" date="2007-03" db="EMBL/GenBank/DDBJ databases">
        <authorList>
            <person name="Fulton L."/>
            <person name="Clifton S."/>
            <person name="Fulton B."/>
            <person name="Xu J."/>
            <person name="Minx P."/>
            <person name="Pepin K.H."/>
            <person name="Johnson M."/>
            <person name="Thiruvilangam P."/>
            <person name="Bhonagiri V."/>
            <person name="Nash W.E."/>
            <person name="Mardis E.R."/>
            <person name="Wilson R.K."/>
        </authorList>
    </citation>
    <scope>NUCLEOTIDE SEQUENCE [LARGE SCALE GENOMIC DNA]</scope>
    <source>
        <strain evidence="1 2">ATCC 27560</strain>
    </source>
</reference>